<keyword evidence="3 9" id="KW-0645">Protease</keyword>
<evidence type="ECO:0000313" key="11">
    <source>
        <dbReference type="EMBL" id="HGM07227.1"/>
    </source>
</evidence>
<dbReference type="HAMAP" id="MF_02113_A">
    <property type="entry name" value="Proteasome_B_A"/>
    <property type="match status" value="1"/>
</dbReference>
<dbReference type="Gene3D" id="3.60.20.10">
    <property type="entry name" value="Glutamine Phosphoribosylpyrophosphate, subunit 1, domain 1"/>
    <property type="match status" value="1"/>
</dbReference>
<dbReference type="Pfam" id="PF00227">
    <property type="entry name" value="Proteasome"/>
    <property type="match status" value="1"/>
</dbReference>
<dbReference type="GO" id="GO:0010498">
    <property type="term" value="P:proteasomal protein catabolic process"/>
    <property type="evidence" value="ECO:0007669"/>
    <property type="project" value="UniProtKB-UniRule"/>
</dbReference>
<dbReference type="PROSITE" id="PS51476">
    <property type="entry name" value="PROTEASOME_BETA_2"/>
    <property type="match status" value="1"/>
</dbReference>
<dbReference type="InterPro" id="IPR029055">
    <property type="entry name" value="Ntn_hydrolases_N"/>
</dbReference>
<dbReference type="SUPFAM" id="SSF56235">
    <property type="entry name" value="N-terminal nucleophile aminohydrolases (Ntn hydrolases)"/>
    <property type="match status" value="1"/>
</dbReference>
<evidence type="ECO:0000256" key="7">
    <source>
        <dbReference type="ARBA" id="ARBA00022942"/>
    </source>
</evidence>
<dbReference type="EMBL" id="DTCA01000075">
    <property type="protein sequence ID" value="HGM07227.1"/>
    <property type="molecule type" value="Genomic_DNA"/>
</dbReference>
<dbReference type="InterPro" id="IPR000243">
    <property type="entry name" value="Pept_T1A_subB"/>
</dbReference>
<keyword evidence="5 9" id="KW-0378">Hydrolase</keyword>
<feature type="active site" description="Nucleophile" evidence="9 10">
    <location>
        <position position="28"/>
    </location>
</feature>
<evidence type="ECO:0000256" key="1">
    <source>
        <dbReference type="ARBA" id="ARBA00001198"/>
    </source>
</evidence>
<keyword evidence="7 9" id="KW-0647">Proteasome</keyword>
<dbReference type="GO" id="GO:0005737">
    <property type="term" value="C:cytoplasm"/>
    <property type="evidence" value="ECO:0007669"/>
    <property type="project" value="UniProtKB-SubCell"/>
</dbReference>
<comment type="subunit">
    <text evidence="9">The 20S proteasome core is composed of 14 alpha and 14 beta subunits that assemble into four stacked heptameric rings, resulting in a barrel-shaped structure. The two inner rings, each composed of seven catalytic beta subunits, are sandwiched by two outer rings, each composed of seven alpha subunits. The catalytic chamber with the active sites is on the inside of the barrel. Has a gated structure, the ends of the cylinder being occluded by the N-termini of the alpha-subunits. Is capped at one or both ends by the proteasome regulatory ATPase, PAN.</text>
</comment>
<dbReference type="InterPro" id="IPR016050">
    <property type="entry name" value="Proteasome_bsu_CS"/>
</dbReference>
<dbReference type="GO" id="GO:0004298">
    <property type="term" value="F:threonine-type endopeptidase activity"/>
    <property type="evidence" value="ECO:0007669"/>
    <property type="project" value="UniProtKB-UniRule"/>
</dbReference>
<evidence type="ECO:0000256" key="4">
    <source>
        <dbReference type="ARBA" id="ARBA00022698"/>
    </source>
</evidence>
<evidence type="ECO:0000256" key="6">
    <source>
        <dbReference type="ARBA" id="ARBA00022813"/>
    </source>
</evidence>
<gene>
    <name evidence="9 11" type="primary">psmB</name>
    <name evidence="11" type="ORF">ENU31_02285</name>
</gene>
<dbReference type="PANTHER" id="PTHR32194">
    <property type="entry name" value="METALLOPROTEASE TLDD"/>
    <property type="match status" value="1"/>
</dbReference>
<dbReference type="GO" id="GO:0019774">
    <property type="term" value="C:proteasome core complex, beta-subunit complex"/>
    <property type="evidence" value="ECO:0007669"/>
    <property type="project" value="UniProtKB-UniRule"/>
</dbReference>
<comment type="activity regulation">
    <text evidence="9">The formation of the proteasomal ATPase PAN-20S proteasome complex, via the docking of the C-termini of PAN into the intersubunit pockets in the alpha-rings, triggers opening of the gate for substrate entry. Interconversion between the open-gate and close-gate conformations leads to a dynamic regulation of the 20S proteasome proteolysis activity.</text>
</comment>
<evidence type="ECO:0000256" key="3">
    <source>
        <dbReference type="ARBA" id="ARBA00022670"/>
    </source>
</evidence>
<comment type="subcellular location">
    <subcellularLocation>
        <location evidence="9">Cytoplasm</location>
    </subcellularLocation>
</comment>
<feature type="chain" id="PRO_5028539547" description="Proteasome subunit beta" evidence="9">
    <location>
        <begin position="28"/>
        <end position="232"/>
    </location>
</feature>
<dbReference type="EC" id="3.4.25.1" evidence="9"/>
<dbReference type="PANTHER" id="PTHR32194:SF0">
    <property type="entry name" value="ATP-DEPENDENT PROTEASE SUBUNIT HSLV"/>
    <property type="match status" value="1"/>
</dbReference>
<evidence type="ECO:0000256" key="2">
    <source>
        <dbReference type="ARBA" id="ARBA00022490"/>
    </source>
</evidence>
<dbReference type="InterPro" id="IPR001353">
    <property type="entry name" value="Proteasome_sua/b"/>
</dbReference>
<dbReference type="NCBIfam" id="TIGR03634">
    <property type="entry name" value="arc_protsome_B"/>
    <property type="match status" value="1"/>
</dbReference>
<evidence type="ECO:0000256" key="5">
    <source>
        <dbReference type="ARBA" id="ARBA00022801"/>
    </source>
</evidence>
<comment type="function">
    <text evidence="9">Component of the proteasome core, a large protease complex with broad specificity involved in protein degradation.</text>
</comment>
<keyword evidence="8 9" id="KW-0865">Zymogen</keyword>
<name>A0A7C4D0G1_9CREN</name>
<proteinExistence type="inferred from homology"/>
<comment type="similarity">
    <text evidence="9">Belongs to the peptidase T1B family.</text>
</comment>
<evidence type="ECO:0000256" key="8">
    <source>
        <dbReference type="ARBA" id="ARBA00023145"/>
    </source>
</evidence>
<dbReference type="PROSITE" id="PS00854">
    <property type="entry name" value="PROTEASOME_BETA_1"/>
    <property type="match status" value="1"/>
</dbReference>
<keyword evidence="2 9" id="KW-0963">Cytoplasm</keyword>
<evidence type="ECO:0000256" key="9">
    <source>
        <dbReference type="HAMAP-Rule" id="MF_02113"/>
    </source>
</evidence>
<comment type="caution">
    <text evidence="11">The sequence shown here is derived from an EMBL/GenBank/DDBJ whole genome shotgun (WGS) entry which is preliminary data.</text>
</comment>
<dbReference type="InterPro" id="IPR023333">
    <property type="entry name" value="Proteasome_suB-type"/>
</dbReference>
<feature type="propeptide" id="PRO_5028539548" description="Removed in mature form; by autocatalysis" evidence="9">
    <location>
        <begin position="1"/>
        <end position="27"/>
    </location>
</feature>
<keyword evidence="4 9" id="KW-0888">Threonine protease</keyword>
<sequence>MRSQIMYETGFSFPENILRKLENVYKGTTTVGMRLKEFVVLAADKKATAGLYVAHKNVKKIAKISNNCALTIAGLVADAQTLADYLRVESHYYQVLSRRPMSIRSMASLLGLILNEYKYFPFIVQLLLGGYDYYEGPKLFAIEPYGDVTEEKYAATGSGSPLAISIIESNYTEDLDPEESIKLAVKAIAAASSRDVFSGGVGIDVVIIGKNMYREHTFQGEEIKNIVGRIYS</sequence>
<dbReference type="PRINTS" id="PR00141">
    <property type="entry name" value="PROTEASOME"/>
</dbReference>
<reference evidence="11" key="1">
    <citation type="journal article" date="2020" name="mSystems">
        <title>Genome- and Community-Level Interaction Insights into Carbon Utilization and Element Cycling Functions of Hydrothermarchaeota in Hydrothermal Sediment.</title>
        <authorList>
            <person name="Zhou Z."/>
            <person name="Liu Y."/>
            <person name="Xu W."/>
            <person name="Pan J."/>
            <person name="Luo Z.H."/>
            <person name="Li M."/>
        </authorList>
    </citation>
    <scope>NUCLEOTIDE SEQUENCE [LARGE SCALE GENOMIC DNA]</scope>
    <source>
        <strain evidence="11">SpSt-658</strain>
    </source>
</reference>
<protein>
    <recommendedName>
        <fullName evidence="9">Proteasome subunit beta</fullName>
        <ecNumber evidence="9">3.4.25.1</ecNumber>
    </recommendedName>
    <alternativeName>
        <fullName evidence="9">20S proteasome beta subunit</fullName>
    </alternativeName>
    <alternativeName>
        <fullName evidence="9">Proteasome core protein PsmB</fullName>
    </alternativeName>
</protein>
<evidence type="ECO:0000256" key="10">
    <source>
        <dbReference type="PIRSR" id="PIRSR600243-1"/>
    </source>
</evidence>
<comment type="catalytic activity">
    <reaction evidence="1 9">
        <text>Cleavage of peptide bonds with very broad specificity.</text>
        <dbReference type="EC" id="3.4.25.1"/>
    </reaction>
</comment>
<accession>A0A7C4D0G1</accession>
<dbReference type="InterPro" id="IPR019983">
    <property type="entry name" value="Pept_T1A_Psome_bsu_arc"/>
</dbReference>
<organism evidence="11">
    <name type="scientific">Ignisphaera aggregans</name>
    <dbReference type="NCBI Taxonomy" id="334771"/>
    <lineage>
        <taxon>Archaea</taxon>
        <taxon>Thermoproteota</taxon>
        <taxon>Thermoprotei</taxon>
        <taxon>Desulfurococcales</taxon>
        <taxon>Desulfurococcaceae</taxon>
        <taxon>Ignisphaera</taxon>
    </lineage>
</organism>
<dbReference type="AlphaFoldDB" id="A0A7C4D0G1"/>
<keyword evidence="6 9" id="KW-0068">Autocatalytic cleavage</keyword>